<gene>
    <name evidence="1" type="ORF">EZS28_039147</name>
</gene>
<sequence>MIFVAFSDLFLSGNVHVPIVKTLRLLRRILKSLALSHGEQKPHGCISGQTVLVSKKGYVQLVKQSQE</sequence>
<evidence type="ECO:0000313" key="1">
    <source>
        <dbReference type="EMBL" id="KAA6365327.1"/>
    </source>
</evidence>
<reference evidence="1 2" key="1">
    <citation type="submission" date="2019-03" db="EMBL/GenBank/DDBJ databases">
        <title>Single cell metagenomics reveals metabolic interactions within the superorganism composed of flagellate Streblomastix strix and complex community of Bacteroidetes bacteria on its surface.</title>
        <authorList>
            <person name="Treitli S.C."/>
            <person name="Kolisko M."/>
            <person name="Husnik F."/>
            <person name="Keeling P."/>
            <person name="Hampl V."/>
        </authorList>
    </citation>
    <scope>NUCLEOTIDE SEQUENCE [LARGE SCALE GENOMIC DNA]</scope>
    <source>
        <strain evidence="1">ST1C</strain>
    </source>
</reference>
<dbReference type="AlphaFoldDB" id="A0A5J4U3Z2"/>
<dbReference type="Proteomes" id="UP000324800">
    <property type="component" value="Unassembled WGS sequence"/>
</dbReference>
<proteinExistence type="predicted"/>
<comment type="caution">
    <text evidence="1">The sequence shown here is derived from an EMBL/GenBank/DDBJ whole genome shotgun (WGS) entry which is preliminary data.</text>
</comment>
<evidence type="ECO:0000313" key="2">
    <source>
        <dbReference type="Proteomes" id="UP000324800"/>
    </source>
</evidence>
<evidence type="ECO:0008006" key="3">
    <source>
        <dbReference type="Google" id="ProtNLM"/>
    </source>
</evidence>
<accession>A0A5J4U3Z2</accession>
<name>A0A5J4U3Z2_9EUKA</name>
<protein>
    <recommendedName>
        <fullName evidence="3">Protein kinase domain-containing protein</fullName>
    </recommendedName>
</protein>
<dbReference type="EMBL" id="SNRW01020575">
    <property type="protein sequence ID" value="KAA6365327.1"/>
    <property type="molecule type" value="Genomic_DNA"/>
</dbReference>
<organism evidence="1 2">
    <name type="scientific">Streblomastix strix</name>
    <dbReference type="NCBI Taxonomy" id="222440"/>
    <lineage>
        <taxon>Eukaryota</taxon>
        <taxon>Metamonada</taxon>
        <taxon>Preaxostyla</taxon>
        <taxon>Oxymonadida</taxon>
        <taxon>Streblomastigidae</taxon>
        <taxon>Streblomastix</taxon>
    </lineage>
</organism>